<evidence type="ECO:0000313" key="3">
    <source>
        <dbReference type="Proteomes" id="UP000336646"/>
    </source>
</evidence>
<sequence length="190" mass="19988">MRRIAIVALLVVALVAGLWSLGVAAQPAPTYQGDQLGMEQRESPQEYVARARASISEGEEAVWALVSFQGELSPAEAADVVEPVRRVSAVVFPGAPPRPIPEPVAGRSRAEVFTHEADRARAAGFDVADSPQSVLVKDAPAVLRDIAADSRVFAVEALPPDARVGTFGISPVRPHSFDAAPSSNVSPMST</sequence>
<feature type="chain" id="PRO_5025573442" description="Secreted protein" evidence="1">
    <location>
        <begin position="26"/>
        <end position="190"/>
    </location>
</feature>
<dbReference type="EMBL" id="RXIR01000002">
    <property type="protein sequence ID" value="TVS30070.1"/>
    <property type="molecule type" value="Genomic_DNA"/>
</dbReference>
<organism evidence="2 3">
    <name type="scientific">Corynebacterium sanguinis</name>
    <dbReference type="NCBI Taxonomy" id="2594913"/>
    <lineage>
        <taxon>Bacteria</taxon>
        <taxon>Bacillati</taxon>
        <taxon>Actinomycetota</taxon>
        <taxon>Actinomycetes</taxon>
        <taxon>Mycobacteriales</taxon>
        <taxon>Corynebacteriaceae</taxon>
        <taxon>Corynebacterium</taxon>
    </lineage>
</organism>
<dbReference type="OrthoDB" id="4424197at2"/>
<comment type="caution">
    <text evidence="2">The sequence shown here is derived from an EMBL/GenBank/DDBJ whole genome shotgun (WGS) entry which is preliminary data.</text>
</comment>
<name>A0A6C1U3E5_9CORY</name>
<gene>
    <name evidence="2" type="ORF">EKI59_01900</name>
</gene>
<evidence type="ECO:0000256" key="1">
    <source>
        <dbReference type="SAM" id="SignalP"/>
    </source>
</evidence>
<evidence type="ECO:0008006" key="4">
    <source>
        <dbReference type="Google" id="ProtNLM"/>
    </source>
</evidence>
<reference evidence="2 3" key="1">
    <citation type="submission" date="2018-12" db="EMBL/GenBank/DDBJ databases">
        <title>Corynebacterium sanguinis sp. nov., a clinically-associated and environmental corynebacterium.</title>
        <authorList>
            <person name="Gonzales-Siles L."/>
            <person name="Jaen-Luchoro D."/>
            <person name="Cardew S."/>
            <person name="Inganas E."/>
            <person name="Ohlen M."/>
            <person name="Jensie-Markopolous S."/>
            <person name="Pinyeiro-Iglesias B."/>
            <person name="Molin K."/>
            <person name="Skovbjerg S."/>
            <person name="Svensson-Stadler L."/>
            <person name="Funke G."/>
            <person name="Moore E.R.B."/>
        </authorList>
    </citation>
    <scope>NUCLEOTIDE SEQUENCE [LARGE SCALE GENOMIC DNA]</scope>
    <source>
        <strain evidence="2 3">58734</strain>
    </source>
</reference>
<dbReference type="RefSeq" id="WP_136651524.1">
    <property type="nucleotide sequence ID" value="NZ_JALXKN010000001.1"/>
</dbReference>
<dbReference type="AlphaFoldDB" id="A0A6C1U3E5"/>
<accession>A0A6C1U3E5</accession>
<evidence type="ECO:0000313" key="2">
    <source>
        <dbReference type="EMBL" id="TVS30070.1"/>
    </source>
</evidence>
<dbReference type="Proteomes" id="UP000336646">
    <property type="component" value="Unassembled WGS sequence"/>
</dbReference>
<feature type="signal peptide" evidence="1">
    <location>
        <begin position="1"/>
        <end position="25"/>
    </location>
</feature>
<proteinExistence type="predicted"/>
<protein>
    <recommendedName>
        <fullName evidence="4">Secreted protein</fullName>
    </recommendedName>
</protein>
<keyword evidence="1" id="KW-0732">Signal</keyword>